<dbReference type="GO" id="GO:0009311">
    <property type="term" value="P:oligosaccharide metabolic process"/>
    <property type="evidence" value="ECO:0007669"/>
    <property type="project" value="TreeGrafter"/>
</dbReference>
<keyword evidence="12" id="KW-1185">Reference proteome</keyword>
<proteinExistence type="inferred from homology"/>
<evidence type="ECO:0000313" key="12">
    <source>
        <dbReference type="Proteomes" id="UP001152320"/>
    </source>
</evidence>
<evidence type="ECO:0000256" key="5">
    <source>
        <dbReference type="ARBA" id="ARBA00022692"/>
    </source>
</evidence>
<comment type="similarity">
    <text evidence="2">Belongs to the glycosyltransferase 29 family.</text>
</comment>
<dbReference type="PANTHER" id="PTHR11987">
    <property type="entry name" value="ALPHA-2,8-SIALYLTRANSFERASE"/>
    <property type="match status" value="1"/>
</dbReference>
<evidence type="ECO:0000256" key="1">
    <source>
        <dbReference type="ARBA" id="ARBA00004323"/>
    </source>
</evidence>
<evidence type="ECO:0000256" key="10">
    <source>
        <dbReference type="ARBA" id="ARBA00023180"/>
    </source>
</evidence>
<dbReference type="EMBL" id="JAIZAY010000006">
    <property type="protein sequence ID" value="KAJ8040024.1"/>
    <property type="molecule type" value="Genomic_DNA"/>
</dbReference>
<keyword evidence="10" id="KW-0325">Glycoprotein</keyword>
<sequence length="241" mass="27811">MTVHQLLSVCQFLLPITQRTVYETVPRCSVVGNSGSILGSKCGTDVDKANFVFRCNAAPIAKYAVDAGYKSNLTTFNPSILTTRYNKFSRPEGVLRFVRDMRQYHGIVWAPCFTSSSMELCLDIMKTYTLKENKFVLGHPDHFLKIQKFWESRGHKGKISSGFFFTTIALSRCREVHLYGFWPFSKMTDRALQEVPYHYFDRLNFTSFNNLRQHNMNSEFSVLLQLHMLGVLRIHVGECHQ</sequence>
<keyword evidence="3" id="KW-0328">Glycosyltransferase</keyword>
<dbReference type="AlphaFoldDB" id="A0A9Q1C8J7"/>
<evidence type="ECO:0000256" key="8">
    <source>
        <dbReference type="ARBA" id="ARBA00023034"/>
    </source>
</evidence>
<organism evidence="11 12">
    <name type="scientific">Holothuria leucospilota</name>
    <name type="common">Black long sea cucumber</name>
    <name type="synonym">Mertensiothuria leucospilota</name>
    <dbReference type="NCBI Taxonomy" id="206669"/>
    <lineage>
        <taxon>Eukaryota</taxon>
        <taxon>Metazoa</taxon>
        <taxon>Echinodermata</taxon>
        <taxon>Eleutherozoa</taxon>
        <taxon>Echinozoa</taxon>
        <taxon>Holothuroidea</taxon>
        <taxon>Aspidochirotacea</taxon>
        <taxon>Aspidochirotida</taxon>
        <taxon>Holothuriidae</taxon>
        <taxon>Holothuria</taxon>
    </lineage>
</organism>
<dbReference type="GO" id="GO:0006491">
    <property type="term" value="P:N-glycan processing"/>
    <property type="evidence" value="ECO:0007669"/>
    <property type="project" value="TreeGrafter"/>
</dbReference>
<accession>A0A9Q1C8J7</accession>
<comment type="caution">
    <text evidence="11">The sequence shown here is derived from an EMBL/GenBank/DDBJ whole genome shotgun (WGS) entry which is preliminary data.</text>
</comment>
<evidence type="ECO:0000256" key="2">
    <source>
        <dbReference type="ARBA" id="ARBA00006003"/>
    </source>
</evidence>
<gene>
    <name evidence="11" type="ORF">HOLleu_14208</name>
</gene>
<dbReference type="GO" id="GO:0000139">
    <property type="term" value="C:Golgi membrane"/>
    <property type="evidence" value="ECO:0007669"/>
    <property type="project" value="UniProtKB-SubCell"/>
</dbReference>
<dbReference type="PANTHER" id="PTHR11987:SF54">
    <property type="entry name" value="ST8 ALPHA-N-ACETYL-NEURAMINIDE ALPHA-2,8-SIALYLTRANSFERASE 6"/>
    <property type="match status" value="1"/>
</dbReference>
<evidence type="ECO:0000313" key="11">
    <source>
        <dbReference type="EMBL" id="KAJ8040024.1"/>
    </source>
</evidence>
<dbReference type="CDD" id="cd23963">
    <property type="entry name" value="GT29_ST8SIA"/>
    <property type="match status" value="1"/>
</dbReference>
<evidence type="ECO:0000256" key="7">
    <source>
        <dbReference type="ARBA" id="ARBA00022989"/>
    </source>
</evidence>
<name>A0A9Q1C8J7_HOLLE</name>
<dbReference type="InterPro" id="IPR038578">
    <property type="entry name" value="GT29-like_sf"/>
</dbReference>
<keyword evidence="6" id="KW-0735">Signal-anchor</keyword>
<protein>
    <submittedName>
        <fullName evidence="11">Sia-alpha-2,3-Gal-beta-1,4-GlcNAc-R:alpha 2,8-sialyltransferase</fullName>
    </submittedName>
</protein>
<reference evidence="11" key="1">
    <citation type="submission" date="2021-10" db="EMBL/GenBank/DDBJ databases">
        <title>Tropical sea cucumber genome reveals ecological adaptation and Cuvierian tubules defense mechanism.</title>
        <authorList>
            <person name="Chen T."/>
        </authorList>
    </citation>
    <scope>NUCLEOTIDE SEQUENCE</scope>
    <source>
        <strain evidence="11">Nanhai2018</strain>
        <tissue evidence="11">Muscle</tissue>
    </source>
</reference>
<evidence type="ECO:0000256" key="4">
    <source>
        <dbReference type="ARBA" id="ARBA00022679"/>
    </source>
</evidence>
<keyword evidence="7" id="KW-1133">Transmembrane helix</keyword>
<dbReference type="GO" id="GO:0003828">
    <property type="term" value="F:alpha-N-acetylneuraminate alpha-2,8-sialyltransferase activity"/>
    <property type="evidence" value="ECO:0007669"/>
    <property type="project" value="TreeGrafter"/>
</dbReference>
<dbReference type="OrthoDB" id="10264956at2759"/>
<dbReference type="Gene3D" id="3.90.1480.20">
    <property type="entry name" value="Glycosyl transferase family 29"/>
    <property type="match status" value="1"/>
</dbReference>
<keyword evidence="9" id="KW-0472">Membrane</keyword>
<evidence type="ECO:0000256" key="9">
    <source>
        <dbReference type="ARBA" id="ARBA00023136"/>
    </source>
</evidence>
<dbReference type="Proteomes" id="UP001152320">
    <property type="component" value="Chromosome 6"/>
</dbReference>
<dbReference type="InterPro" id="IPR001675">
    <property type="entry name" value="Glyco_trans_29"/>
</dbReference>
<keyword evidence="8" id="KW-0333">Golgi apparatus</keyword>
<dbReference type="InterPro" id="IPR050943">
    <property type="entry name" value="Glycosyltr_29_Sialyltrsf"/>
</dbReference>
<evidence type="ECO:0000256" key="3">
    <source>
        <dbReference type="ARBA" id="ARBA00022676"/>
    </source>
</evidence>
<evidence type="ECO:0000256" key="6">
    <source>
        <dbReference type="ARBA" id="ARBA00022968"/>
    </source>
</evidence>
<keyword evidence="5" id="KW-0812">Transmembrane</keyword>
<keyword evidence="4" id="KW-0808">Transferase</keyword>
<comment type="subcellular location">
    <subcellularLocation>
        <location evidence="1">Golgi apparatus membrane</location>
        <topology evidence="1">Single-pass type II membrane protein</topology>
    </subcellularLocation>
</comment>
<dbReference type="Pfam" id="PF00777">
    <property type="entry name" value="Glyco_transf_29"/>
    <property type="match status" value="1"/>
</dbReference>